<dbReference type="Proteomes" id="UP001140949">
    <property type="component" value="Unassembled WGS sequence"/>
</dbReference>
<reference evidence="2" key="2">
    <citation type="submission" date="2023-04" db="EMBL/GenBank/DDBJ databases">
        <authorList>
            <person name="Bruccoleri R.E."/>
            <person name="Oakeley E.J."/>
            <person name="Faust A.-M."/>
            <person name="Dessus-Babus S."/>
            <person name="Altorfer M."/>
            <person name="Burckhardt D."/>
            <person name="Oertli M."/>
            <person name="Naumann U."/>
            <person name="Petersen F."/>
            <person name="Wong J."/>
        </authorList>
    </citation>
    <scope>NUCLEOTIDE SEQUENCE</scope>
    <source>
        <strain evidence="2">GSM-AAB239-AS_SAM_17_03QT</strain>
        <tissue evidence="2">Leaf</tissue>
    </source>
</reference>
<name>A0AAX6II06_IRIPA</name>
<accession>A0AAX6II06</accession>
<feature type="region of interest" description="Disordered" evidence="1">
    <location>
        <begin position="1"/>
        <end position="27"/>
    </location>
</feature>
<protein>
    <submittedName>
        <fullName evidence="2">Pollen-specific leucine-rich repeat extensin-like protein 3</fullName>
    </submittedName>
</protein>
<dbReference type="EMBL" id="JANAVB010001796">
    <property type="protein sequence ID" value="KAJ6852688.1"/>
    <property type="molecule type" value="Genomic_DNA"/>
</dbReference>
<organism evidence="2 3">
    <name type="scientific">Iris pallida</name>
    <name type="common">Sweet iris</name>
    <dbReference type="NCBI Taxonomy" id="29817"/>
    <lineage>
        <taxon>Eukaryota</taxon>
        <taxon>Viridiplantae</taxon>
        <taxon>Streptophyta</taxon>
        <taxon>Embryophyta</taxon>
        <taxon>Tracheophyta</taxon>
        <taxon>Spermatophyta</taxon>
        <taxon>Magnoliopsida</taxon>
        <taxon>Liliopsida</taxon>
        <taxon>Asparagales</taxon>
        <taxon>Iridaceae</taxon>
        <taxon>Iridoideae</taxon>
        <taxon>Irideae</taxon>
        <taxon>Iris</taxon>
    </lineage>
</organism>
<dbReference type="AlphaFoldDB" id="A0AAX6II06"/>
<sequence length="100" mass="11012">MTSRVEATPQSGLGAVVGHGRRHPRGARTWSQAAGGLWLAIVDARRYRGRRRGRITCAARSAGSPLRRCRVGRRLQGRVGVLGIWLGEVNMEVEEPALWL</sequence>
<evidence type="ECO:0000313" key="3">
    <source>
        <dbReference type="Proteomes" id="UP001140949"/>
    </source>
</evidence>
<feature type="compositionally biased region" description="Polar residues" evidence="1">
    <location>
        <begin position="1"/>
        <end position="11"/>
    </location>
</feature>
<comment type="caution">
    <text evidence="2">The sequence shown here is derived from an EMBL/GenBank/DDBJ whole genome shotgun (WGS) entry which is preliminary data.</text>
</comment>
<proteinExistence type="predicted"/>
<reference evidence="2" key="1">
    <citation type="journal article" date="2023" name="GigaByte">
        <title>Genome assembly of the bearded iris, Iris pallida Lam.</title>
        <authorList>
            <person name="Bruccoleri R.E."/>
            <person name="Oakeley E.J."/>
            <person name="Faust A.M.E."/>
            <person name="Altorfer M."/>
            <person name="Dessus-Babus S."/>
            <person name="Burckhardt D."/>
            <person name="Oertli M."/>
            <person name="Naumann U."/>
            <person name="Petersen F."/>
            <person name="Wong J."/>
        </authorList>
    </citation>
    <scope>NUCLEOTIDE SEQUENCE</scope>
    <source>
        <strain evidence="2">GSM-AAB239-AS_SAM_17_03QT</strain>
    </source>
</reference>
<evidence type="ECO:0000256" key="1">
    <source>
        <dbReference type="SAM" id="MobiDB-lite"/>
    </source>
</evidence>
<evidence type="ECO:0000313" key="2">
    <source>
        <dbReference type="EMBL" id="KAJ6852688.1"/>
    </source>
</evidence>
<gene>
    <name evidence="2" type="ORF">M6B38_254045</name>
</gene>
<keyword evidence="3" id="KW-1185">Reference proteome</keyword>